<organism evidence="2 3">
    <name type="scientific">Dactylonectria macrodidyma</name>
    <dbReference type="NCBI Taxonomy" id="307937"/>
    <lineage>
        <taxon>Eukaryota</taxon>
        <taxon>Fungi</taxon>
        <taxon>Dikarya</taxon>
        <taxon>Ascomycota</taxon>
        <taxon>Pezizomycotina</taxon>
        <taxon>Sordariomycetes</taxon>
        <taxon>Hypocreomycetidae</taxon>
        <taxon>Hypocreales</taxon>
        <taxon>Nectriaceae</taxon>
        <taxon>Dactylonectria</taxon>
    </lineage>
</organism>
<dbReference type="CDD" id="cd02440">
    <property type="entry name" value="AdoMet_MTases"/>
    <property type="match status" value="1"/>
</dbReference>
<comment type="caution">
    <text evidence="2">The sequence shown here is derived from an EMBL/GenBank/DDBJ whole genome shotgun (WGS) entry which is preliminary data.</text>
</comment>
<keyword evidence="3" id="KW-1185">Reference proteome</keyword>
<dbReference type="Gene3D" id="3.40.50.150">
    <property type="entry name" value="Vaccinia Virus protein VP39"/>
    <property type="match status" value="1"/>
</dbReference>
<reference evidence="2" key="1">
    <citation type="journal article" date="2021" name="Nat. Commun.">
        <title>Genetic determinants of endophytism in the Arabidopsis root mycobiome.</title>
        <authorList>
            <person name="Mesny F."/>
            <person name="Miyauchi S."/>
            <person name="Thiergart T."/>
            <person name="Pickel B."/>
            <person name="Atanasova L."/>
            <person name="Karlsson M."/>
            <person name="Huettel B."/>
            <person name="Barry K.W."/>
            <person name="Haridas S."/>
            <person name="Chen C."/>
            <person name="Bauer D."/>
            <person name="Andreopoulos W."/>
            <person name="Pangilinan J."/>
            <person name="LaButti K."/>
            <person name="Riley R."/>
            <person name="Lipzen A."/>
            <person name="Clum A."/>
            <person name="Drula E."/>
            <person name="Henrissat B."/>
            <person name="Kohler A."/>
            <person name="Grigoriev I.V."/>
            <person name="Martin F.M."/>
            <person name="Hacquard S."/>
        </authorList>
    </citation>
    <scope>NUCLEOTIDE SEQUENCE</scope>
    <source>
        <strain evidence="2">MPI-CAGE-AT-0147</strain>
    </source>
</reference>
<evidence type="ECO:0000313" key="3">
    <source>
        <dbReference type="Proteomes" id="UP000738349"/>
    </source>
</evidence>
<keyword evidence="2" id="KW-0808">Transferase</keyword>
<evidence type="ECO:0000256" key="1">
    <source>
        <dbReference type="ARBA" id="ARBA00038158"/>
    </source>
</evidence>
<proteinExistence type="inferred from homology"/>
<dbReference type="AlphaFoldDB" id="A0A9P9EIN6"/>
<dbReference type="OrthoDB" id="2013972at2759"/>
<evidence type="ECO:0000313" key="2">
    <source>
        <dbReference type="EMBL" id="KAH7137766.1"/>
    </source>
</evidence>
<dbReference type="PANTHER" id="PTHR43591:SF24">
    <property type="entry name" value="2-METHOXY-6-POLYPRENYL-1,4-BENZOQUINOL METHYLASE, MITOCHONDRIAL"/>
    <property type="match status" value="1"/>
</dbReference>
<sequence length="317" mass="36053">MSLKTYVIDGERGRLLTESKENDDTASLSPSCLERFRENGYCYKKDDLLPDDEVEKERQDLVHHIYLLAHNQSLYQAPIDRLNQVLDVGTGTGIWAINFADRHPGAKVVGVDWIPRQPYWVPPNLEFEVDDLEKPWTWPAETFDYIHLREPVFKNMAHITQQMYKHTKPGGYVELQASMLPVCSDDSDEIKSLRKWLTELRDGSEKLGRPYQTEDGCRRLLEDAGFEGIVSGRKEVPIGPRAQDPALEELGEYATVAFDHFLEHVSMATLTRAFGMSEQEVIVFLAKVRAECRANSSYYTIFYVYGSKPEGPGAGGN</sequence>
<comment type="similarity">
    <text evidence="1">Belongs to the methyltransferase superfamily. LaeA methyltransferase family.</text>
</comment>
<dbReference type="EMBL" id="JAGMUV010000012">
    <property type="protein sequence ID" value="KAH7137766.1"/>
    <property type="molecule type" value="Genomic_DNA"/>
</dbReference>
<protein>
    <submittedName>
        <fullName evidence="2">S-adenosyl-L-methionine-dependent methyltransferase</fullName>
    </submittedName>
</protein>
<dbReference type="GO" id="GO:0008168">
    <property type="term" value="F:methyltransferase activity"/>
    <property type="evidence" value="ECO:0007669"/>
    <property type="project" value="UniProtKB-KW"/>
</dbReference>
<gene>
    <name evidence="2" type="ORF">EDB81DRAFT_800728</name>
</gene>
<dbReference type="GO" id="GO:0032259">
    <property type="term" value="P:methylation"/>
    <property type="evidence" value="ECO:0007669"/>
    <property type="project" value="UniProtKB-KW"/>
</dbReference>
<keyword evidence="2" id="KW-0489">Methyltransferase</keyword>
<name>A0A9P9EIN6_9HYPO</name>
<dbReference type="InterPro" id="IPR029063">
    <property type="entry name" value="SAM-dependent_MTases_sf"/>
</dbReference>
<dbReference type="Pfam" id="PF13489">
    <property type="entry name" value="Methyltransf_23"/>
    <property type="match status" value="1"/>
</dbReference>
<accession>A0A9P9EIN6</accession>
<dbReference type="PANTHER" id="PTHR43591">
    <property type="entry name" value="METHYLTRANSFERASE"/>
    <property type="match status" value="1"/>
</dbReference>
<dbReference type="Proteomes" id="UP000738349">
    <property type="component" value="Unassembled WGS sequence"/>
</dbReference>
<dbReference type="SUPFAM" id="SSF53335">
    <property type="entry name" value="S-adenosyl-L-methionine-dependent methyltransferases"/>
    <property type="match status" value="1"/>
</dbReference>